<accession>A0ABU4VH67</accession>
<organism evidence="2 3">
    <name type="scientific">Patulibacter brassicae</name>
    <dbReference type="NCBI Taxonomy" id="1705717"/>
    <lineage>
        <taxon>Bacteria</taxon>
        <taxon>Bacillati</taxon>
        <taxon>Actinomycetota</taxon>
        <taxon>Thermoleophilia</taxon>
        <taxon>Solirubrobacterales</taxon>
        <taxon>Patulibacteraceae</taxon>
        <taxon>Patulibacter</taxon>
    </lineage>
</organism>
<reference evidence="2 3" key="1">
    <citation type="submission" date="2023-11" db="EMBL/GenBank/DDBJ databases">
        <authorList>
            <person name="Xu M."/>
            <person name="Jiang T."/>
        </authorList>
    </citation>
    <scope>NUCLEOTIDE SEQUENCE [LARGE SCALE GENOMIC DNA]</scope>
    <source>
        <strain evidence="2 3">SD</strain>
    </source>
</reference>
<dbReference type="RefSeq" id="WP_319953315.1">
    <property type="nucleotide sequence ID" value="NZ_JAXAVX010000002.1"/>
</dbReference>
<feature type="region of interest" description="Disordered" evidence="1">
    <location>
        <begin position="1"/>
        <end position="66"/>
    </location>
</feature>
<feature type="compositionally biased region" description="Basic and acidic residues" evidence="1">
    <location>
        <begin position="22"/>
        <end position="39"/>
    </location>
</feature>
<evidence type="ECO:0000313" key="2">
    <source>
        <dbReference type="EMBL" id="MDX8151162.1"/>
    </source>
</evidence>
<dbReference type="Proteomes" id="UP001277761">
    <property type="component" value="Unassembled WGS sequence"/>
</dbReference>
<sequence>MDERRHPAPASGVPRPPAARRAPVEDPARRSPPRGEDGRPSIVPGPPRPLIPDALRADRGGGAPVELPDDLVARLDAARTRLRAAAEVERGVPPVEVAPLPDADELRARLDAARHRLRRPGGRRGGLSG</sequence>
<keyword evidence="3" id="KW-1185">Reference proteome</keyword>
<evidence type="ECO:0008006" key="4">
    <source>
        <dbReference type="Google" id="ProtNLM"/>
    </source>
</evidence>
<name>A0ABU4VH67_9ACTN</name>
<proteinExistence type="predicted"/>
<gene>
    <name evidence="2" type="ORF">SK069_06130</name>
</gene>
<evidence type="ECO:0000256" key="1">
    <source>
        <dbReference type="SAM" id="MobiDB-lite"/>
    </source>
</evidence>
<dbReference type="EMBL" id="JAXAVX010000002">
    <property type="protein sequence ID" value="MDX8151162.1"/>
    <property type="molecule type" value="Genomic_DNA"/>
</dbReference>
<comment type="caution">
    <text evidence="2">The sequence shown here is derived from an EMBL/GenBank/DDBJ whole genome shotgun (WGS) entry which is preliminary data.</text>
</comment>
<protein>
    <recommendedName>
        <fullName evidence="4">DUF1992 domain-containing protein</fullName>
    </recommendedName>
</protein>
<evidence type="ECO:0000313" key="3">
    <source>
        <dbReference type="Proteomes" id="UP001277761"/>
    </source>
</evidence>